<accession>A0A9X4N0Y8</accession>
<feature type="signal peptide" evidence="2">
    <location>
        <begin position="1"/>
        <end position="18"/>
    </location>
</feature>
<dbReference type="InterPro" id="IPR006047">
    <property type="entry name" value="GH13_cat_dom"/>
</dbReference>
<comment type="similarity">
    <text evidence="1">Belongs to the glycosyl hydrolase 13 family.</text>
</comment>
<dbReference type="InterPro" id="IPR017853">
    <property type="entry name" value="GH"/>
</dbReference>
<dbReference type="SUPFAM" id="SSF51445">
    <property type="entry name" value="(Trans)glycosidases"/>
    <property type="match status" value="1"/>
</dbReference>
<keyword evidence="5" id="KW-1185">Reference proteome</keyword>
<dbReference type="Gene3D" id="3.20.20.80">
    <property type="entry name" value="Glycosidases"/>
    <property type="match status" value="1"/>
</dbReference>
<evidence type="ECO:0000256" key="2">
    <source>
        <dbReference type="SAM" id="SignalP"/>
    </source>
</evidence>
<feature type="chain" id="PRO_5040925287" evidence="2">
    <location>
        <begin position="19"/>
        <end position="1226"/>
    </location>
</feature>
<keyword evidence="2" id="KW-0732">Signal</keyword>
<dbReference type="Gene3D" id="2.60.40.10">
    <property type="entry name" value="Immunoglobulins"/>
    <property type="match status" value="1"/>
</dbReference>
<evidence type="ECO:0000256" key="1">
    <source>
        <dbReference type="ARBA" id="ARBA00008061"/>
    </source>
</evidence>
<dbReference type="AlphaFoldDB" id="A0A9X4N0Y8"/>
<protein>
    <submittedName>
        <fullName evidence="4">Alpha-amylase family glycosyl hydrolase</fullName>
    </submittedName>
</protein>
<dbReference type="GO" id="GO:0016787">
    <property type="term" value="F:hydrolase activity"/>
    <property type="evidence" value="ECO:0007669"/>
    <property type="project" value="UniProtKB-KW"/>
</dbReference>
<reference evidence="4" key="1">
    <citation type="submission" date="2022-07" db="EMBL/GenBank/DDBJ databases">
        <title>Description and genome-wide analysis of Profundicola chukchiensis gen. nov., sp. nov., marine bacteria isolated from bottom sediments of the Chukchi Sea.</title>
        <authorList>
            <person name="Romanenko L."/>
            <person name="Otstavnykh N."/>
            <person name="Kurilenko V."/>
            <person name="Eremeev V."/>
            <person name="Velansky P."/>
            <person name="Mikhailov V."/>
            <person name="Isaeva M."/>
        </authorList>
    </citation>
    <scope>NUCLEOTIDE SEQUENCE</scope>
    <source>
        <strain evidence="4">KMM 9713</strain>
    </source>
</reference>
<dbReference type="PANTHER" id="PTHR43002">
    <property type="entry name" value="GLYCOGEN DEBRANCHING ENZYME"/>
    <property type="match status" value="1"/>
</dbReference>
<proteinExistence type="inferred from homology"/>
<dbReference type="SMART" id="SM00642">
    <property type="entry name" value="Aamy"/>
    <property type="match status" value="1"/>
</dbReference>
<feature type="domain" description="Glycosyl hydrolase family 13 catalytic" evidence="3">
    <location>
        <begin position="564"/>
        <end position="928"/>
    </location>
</feature>
<sequence length="1226" mass="137578">MKTLLILLLTGIFSFMHADTGIFQSYVILETNSIQYYDCQARTDNLDFNGNLGTFSLGQTFNLKGGEIKTWKNGNSDVTGGAVRYRIYPNGSPNGSFSSISLGFGEDLGNGDQRWATDNQSVPLLQGLSSGEYTLEIYFEAYTNEGIKYSNNDEANYKANFTYIDELILNDGAVTVSPSIPTRTDQITITLDAAGTDLETSTKVYFHSGVGEVAPGSTGFGHTIGNWGLDDGVGEMIDLGNNKWQIVLPSADAYFGLNPNDDAFSVNFLFRNTDGSKKEDFSGANYTFALQPGPYFLLENPTYSPYLVEVGQGFDISATAAPSASWTLYETDEIGNNINTINTQTGTSYNYTHILSNIDLKYFKLEANFGSMMKFKTFEVSAYSAPAQVSLPTGAKNGVNLNLPNTGEVTLVLHTPTTTTYNFYDSRNCEGTTSTATTAAKQVVHLIGDFNNWEIQENYKLNRDGDYWWITLNPIVDFPTPNVGEYVYQYLIDGEIRIGDPYANKISDPDDQYIDASVYPNLIPYPHGLTIGRASVLQLNPMEYDWQVPNFEREYERNELNIYELHFRDFTEEGTYKAATEKLDYIKELGINTIHVMPVSEFEGNNSWGYNPNYYFAADKAYGTANDLKEFIDEAHKRGIAVVNDLVLNHAFYSNPNAMLYWDKVNNRPAADNPWFNPVHKGVYDEAGHWGADWNHASEHTQQMMDDILEYWIKEFKFDGFRFDFTKGLTQADPNSNDPWASGYDVCRIAILKRMVNEMWEIDSAPIEHYAIFEHLANDSEDAELANHGILMWSGAGPQEDWVKMAEGNEIKGFEKSLYSTRNFTYANYMSYMESHDEERVGFKVKNYGVSNDNTTEYLANRLKLVAAFNLLMPGPRMVWQFGELGYDISIDYNGRTGDKPSAWELSYDANDDRKEIYNLYSHILNFRNQYDLYSNGGFDMRNNMNNTLQWQRTMSGFDSSENVQVISIGNFDPLYTHTVQPGYFRTGTWFKYNGDPSIDGTPYNVDNTNDNYELYVNDPIYVLSNADIIPPVFNVEPTVISTDYCQYSLSNSYDILIGEWNQGGTTLGSVADNSGNVNLELIAINGEATAQTTLEGFIPITGENLITWKASDTSGNETIYHQSITIERGACYKPGISGESISSNVLISTLNRSDDNSVTTKQNGILVLESKERGMVLSRIPIGESISNIQTPIEGMIVFDENDSCIKLYDGSAWACIQQKAISQP</sequence>
<dbReference type="EMBL" id="JANCMU010000008">
    <property type="protein sequence ID" value="MDG4946922.1"/>
    <property type="molecule type" value="Genomic_DNA"/>
</dbReference>
<name>A0A9X4N0Y8_9FLAO</name>
<evidence type="ECO:0000259" key="3">
    <source>
        <dbReference type="SMART" id="SM00642"/>
    </source>
</evidence>
<evidence type="ECO:0000313" key="5">
    <source>
        <dbReference type="Proteomes" id="UP001152599"/>
    </source>
</evidence>
<organism evidence="4 5">
    <name type="scientific">Profundicola chukchiensis</name>
    <dbReference type="NCBI Taxonomy" id="2961959"/>
    <lineage>
        <taxon>Bacteria</taxon>
        <taxon>Pseudomonadati</taxon>
        <taxon>Bacteroidota</taxon>
        <taxon>Flavobacteriia</taxon>
        <taxon>Flavobacteriales</taxon>
        <taxon>Weeksellaceae</taxon>
        <taxon>Profundicola</taxon>
    </lineage>
</organism>
<dbReference type="SUPFAM" id="SSF81296">
    <property type="entry name" value="E set domains"/>
    <property type="match status" value="1"/>
</dbReference>
<evidence type="ECO:0000313" key="4">
    <source>
        <dbReference type="EMBL" id="MDG4946922.1"/>
    </source>
</evidence>
<dbReference type="InterPro" id="IPR013783">
    <property type="entry name" value="Ig-like_fold"/>
</dbReference>
<dbReference type="Pfam" id="PF00128">
    <property type="entry name" value="Alpha-amylase"/>
    <property type="match status" value="1"/>
</dbReference>
<comment type="caution">
    <text evidence="4">The sequence shown here is derived from an EMBL/GenBank/DDBJ whole genome shotgun (WGS) entry which is preliminary data.</text>
</comment>
<dbReference type="InterPro" id="IPR014756">
    <property type="entry name" value="Ig_E-set"/>
</dbReference>
<dbReference type="CDD" id="cd11350">
    <property type="entry name" value="AmyAc_4"/>
    <property type="match status" value="1"/>
</dbReference>
<dbReference type="Proteomes" id="UP001152599">
    <property type="component" value="Unassembled WGS sequence"/>
</dbReference>
<gene>
    <name evidence="4" type="ORF">NMK71_10910</name>
</gene>
<dbReference type="GO" id="GO:0005975">
    <property type="term" value="P:carbohydrate metabolic process"/>
    <property type="evidence" value="ECO:0007669"/>
    <property type="project" value="InterPro"/>
</dbReference>
<dbReference type="RefSeq" id="WP_304421216.1">
    <property type="nucleotide sequence ID" value="NZ_JANCMU010000008.1"/>
</dbReference>
<keyword evidence="4" id="KW-0378">Hydrolase</keyword>